<name>A0A6C0IS94_9ZZZZ</name>
<dbReference type="InterPro" id="IPR003034">
    <property type="entry name" value="SAP_dom"/>
</dbReference>
<dbReference type="AlphaFoldDB" id="A0A6C0IS94"/>
<evidence type="ECO:0000259" key="1">
    <source>
        <dbReference type="PROSITE" id="PS50800"/>
    </source>
</evidence>
<evidence type="ECO:0000313" key="2">
    <source>
        <dbReference type="EMBL" id="QHT96078.1"/>
    </source>
</evidence>
<proteinExistence type="predicted"/>
<sequence length="384" mass="44316">MNSNANLANNTPIINKNGLPNYKKYVSSTSLNCEDYLCKLYIENKDNNKLLLENKGSSSKKISDQEFCIPKYNEYFYLNKNNYTIPQLKSIAKEYKLKIGGNKQQLTTRIVTFLFFSNKATKLQSVARLYLQKKYNSFHGPAFKNRSICVNTFDFLSMEDLVDIPYYQFFSYKDNDDGLIYGFDLLSLYKLLYKSSGPIKNPFNTKPLTSDILTNFRSLIRISRLFKMPIVTEIKDDPPIVNTLNQEHAIETRTTQLFHNIDLLGNYSQSSWFMSLNRSQLNKMMRELIDIWQYRAPLSLETKRAICPPSGSPFTNFSMTYIQTLDNFNDVRSQVLNVLEKFINTGIDRDSKALGAFYVLGALTLVNNDAAQALPWLFQAVCYI</sequence>
<dbReference type="PROSITE" id="PS50800">
    <property type="entry name" value="SAP"/>
    <property type="match status" value="1"/>
</dbReference>
<organism evidence="2">
    <name type="scientific">viral metagenome</name>
    <dbReference type="NCBI Taxonomy" id="1070528"/>
    <lineage>
        <taxon>unclassified sequences</taxon>
        <taxon>metagenomes</taxon>
        <taxon>organismal metagenomes</taxon>
    </lineage>
</organism>
<dbReference type="EMBL" id="MN740251">
    <property type="protein sequence ID" value="QHT96078.1"/>
    <property type="molecule type" value="Genomic_DNA"/>
</dbReference>
<dbReference type="Pfam" id="PF02037">
    <property type="entry name" value="SAP"/>
    <property type="match status" value="1"/>
</dbReference>
<protein>
    <recommendedName>
        <fullName evidence="1">SAP domain-containing protein</fullName>
    </recommendedName>
</protein>
<reference evidence="2" key="1">
    <citation type="journal article" date="2020" name="Nature">
        <title>Giant virus diversity and host interactions through global metagenomics.</title>
        <authorList>
            <person name="Schulz F."/>
            <person name="Roux S."/>
            <person name="Paez-Espino D."/>
            <person name="Jungbluth S."/>
            <person name="Walsh D.A."/>
            <person name="Denef V.J."/>
            <person name="McMahon K.D."/>
            <person name="Konstantinidis K.T."/>
            <person name="Eloe-Fadrosh E.A."/>
            <person name="Kyrpides N.C."/>
            <person name="Woyke T."/>
        </authorList>
    </citation>
    <scope>NUCLEOTIDE SEQUENCE</scope>
    <source>
        <strain evidence="2">GVMAG-M-3300024301-20</strain>
    </source>
</reference>
<feature type="domain" description="SAP" evidence="1">
    <location>
        <begin position="80"/>
        <end position="114"/>
    </location>
</feature>
<accession>A0A6C0IS94</accession>
<dbReference type="InterPro" id="IPR036361">
    <property type="entry name" value="SAP_dom_sf"/>
</dbReference>
<dbReference type="SUPFAM" id="SSF68906">
    <property type="entry name" value="SAP domain"/>
    <property type="match status" value="1"/>
</dbReference>